<feature type="compositionally biased region" description="Low complexity" evidence="5">
    <location>
        <begin position="96"/>
        <end position="111"/>
    </location>
</feature>
<dbReference type="PROSITE" id="PS51469">
    <property type="entry name" value="SUN"/>
    <property type="match status" value="1"/>
</dbReference>
<dbReference type="InterPro" id="IPR045120">
    <property type="entry name" value="Suco/Slp1-like"/>
</dbReference>
<evidence type="ECO:0000256" key="1">
    <source>
        <dbReference type="ARBA" id="ARBA00004308"/>
    </source>
</evidence>
<proteinExistence type="predicted"/>
<evidence type="ECO:0000256" key="5">
    <source>
        <dbReference type="SAM" id="MobiDB-lite"/>
    </source>
</evidence>
<dbReference type="GO" id="GO:0005737">
    <property type="term" value="C:cytoplasm"/>
    <property type="evidence" value="ECO:0007669"/>
    <property type="project" value="TreeGrafter"/>
</dbReference>
<evidence type="ECO:0000256" key="2">
    <source>
        <dbReference type="ARBA" id="ARBA00022692"/>
    </source>
</evidence>
<dbReference type="Gene3D" id="2.60.120.260">
    <property type="entry name" value="Galactose-binding domain-like"/>
    <property type="match status" value="1"/>
</dbReference>
<dbReference type="SUPFAM" id="SSF49785">
    <property type="entry name" value="Galactose-binding domain-like"/>
    <property type="match status" value="1"/>
</dbReference>
<protein>
    <recommendedName>
        <fullName evidence="7">SUN domain-containing protein</fullName>
    </recommendedName>
</protein>
<evidence type="ECO:0000313" key="9">
    <source>
        <dbReference type="Proteomes" id="UP000307440"/>
    </source>
</evidence>
<evidence type="ECO:0000256" key="4">
    <source>
        <dbReference type="ARBA" id="ARBA00023136"/>
    </source>
</evidence>
<gene>
    <name evidence="8" type="ORF">FA15DRAFT_701676</name>
</gene>
<feature type="compositionally biased region" description="Polar residues" evidence="5">
    <location>
        <begin position="390"/>
        <end position="414"/>
    </location>
</feature>
<evidence type="ECO:0000256" key="6">
    <source>
        <dbReference type="SAM" id="SignalP"/>
    </source>
</evidence>
<feature type="compositionally biased region" description="Basic and acidic residues" evidence="5">
    <location>
        <begin position="416"/>
        <end position="425"/>
    </location>
</feature>
<evidence type="ECO:0000313" key="8">
    <source>
        <dbReference type="EMBL" id="TFK27675.1"/>
    </source>
</evidence>
<dbReference type="AlphaFoldDB" id="A0A5C3L4R3"/>
<feature type="chain" id="PRO_5022677202" description="SUN domain-containing protein" evidence="6">
    <location>
        <begin position="28"/>
        <end position="931"/>
    </location>
</feature>
<keyword evidence="6" id="KW-0732">Signal</keyword>
<reference evidence="8 9" key="1">
    <citation type="journal article" date="2019" name="Nat. Ecol. Evol.">
        <title>Megaphylogeny resolves global patterns of mushroom evolution.</title>
        <authorList>
            <person name="Varga T."/>
            <person name="Krizsan K."/>
            <person name="Foldi C."/>
            <person name="Dima B."/>
            <person name="Sanchez-Garcia M."/>
            <person name="Sanchez-Ramirez S."/>
            <person name="Szollosi G.J."/>
            <person name="Szarkandi J.G."/>
            <person name="Papp V."/>
            <person name="Albert L."/>
            <person name="Andreopoulos W."/>
            <person name="Angelini C."/>
            <person name="Antonin V."/>
            <person name="Barry K.W."/>
            <person name="Bougher N.L."/>
            <person name="Buchanan P."/>
            <person name="Buyck B."/>
            <person name="Bense V."/>
            <person name="Catcheside P."/>
            <person name="Chovatia M."/>
            <person name="Cooper J."/>
            <person name="Damon W."/>
            <person name="Desjardin D."/>
            <person name="Finy P."/>
            <person name="Geml J."/>
            <person name="Haridas S."/>
            <person name="Hughes K."/>
            <person name="Justo A."/>
            <person name="Karasinski D."/>
            <person name="Kautmanova I."/>
            <person name="Kiss B."/>
            <person name="Kocsube S."/>
            <person name="Kotiranta H."/>
            <person name="LaButti K.M."/>
            <person name="Lechner B.E."/>
            <person name="Liimatainen K."/>
            <person name="Lipzen A."/>
            <person name="Lukacs Z."/>
            <person name="Mihaltcheva S."/>
            <person name="Morgado L.N."/>
            <person name="Niskanen T."/>
            <person name="Noordeloos M.E."/>
            <person name="Ohm R.A."/>
            <person name="Ortiz-Santana B."/>
            <person name="Ovrebo C."/>
            <person name="Racz N."/>
            <person name="Riley R."/>
            <person name="Savchenko A."/>
            <person name="Shiryaev A."/>
            <person name="Soop K."/>
            <person name="Spirin V."/>
            <person name="Szebenyi C."/>
            <person name="Tomsovsky M."/>
            <person name="Tulloss R.E."/>
            <person name="Uehling J."/>
            <person name="Grigoriev I.V."/>
            <person name="Vagvolgyi C."/>
            <person name="Papp T."/>
            <person name="Martin F.M."/>
            <person name="Miettinen O."/>
            <person name="Hibbett D.S."/>
            <person name="Nagy L.G."/>
        </authorList>
    </citation>
    <scope>NUCLEOTIDE SEQUENCE [LARGE SCALE GENOMIC DNA]</scope>
    <source>
        <strain evidence="8 9">CBS 121175</strain>
    </source>
</reference>
<dbReference type="EMBL" id="ML210162">
    <property type="protein sequence ID" value="TFK27675.1"/>
    <property type="molecule type" value="Genomic_DNA"/>
</dbReference>
<keyword evidence="9" id="KW-1185">Reference proteome</keyword>
<comment type="subcellular location">
    <subcellularLocation>
        <location evidence="1">Endomembrane system</location>
    </subcellularLocation>
</comment>
<keyword evidence="3" id="KW-1133">Transmembrane helix</keyword>
<feature type="compositionally biased region" description="Low complexity" evidence="5">
    <location>
        <begin position="448"/>
        <end position="464"/>
    </location>
</feature>
<dbReference type="GO" id="GO:0016020">
    <property type="term" value="C:membrane"/>
    <property type="evidence" value="ECO:0007669"/>
    <property type="project" value="InterPro"/>
</dbReference>
<feature type="compositionally biased region" description="Polar residues" evidence="5">
    <location>
        <begin position="740"/>
        <end position="750"/>
    </location>
</feature>
<organism evidence="8 9">
    <name type="scientific">Coprinopsis marcescibilis</name>
    <name type="common">Agaric fungus</name>
    <name type="synonym">Psathyrella marcescibilis</name>
    <dbReference type="NCBI Taxonomy" id="230819"/>
    <lineage>
        <taxon>Eukaryota</taxon>
        <taxon>Fungi</taxon>
        <taxon>Dikarya</taxon>
        <taxon>Basidiomycota</taxon>
        <taxon>Agaricomycotina</taxon>
        <taxon>Agaricomycetes</taxon>
        <taxon>Agaricomycetidae</taxon>
        <taxon>Agaricales</taxon>
        <taxon>Agaricineae</taxon>
        <taxon>Psathyrellaceae</taxon>
        <taxon>Coprinopsis</taxon>
    </lineage>
</organism>
<dbReference type="InterPro" id="IPR008979">
    <property type="entry name" value="Galactose-bd-like_sf"/>
</dbReference>
<feature type="region of interest" description="Disordered" evidence="5">
    <location>
        <begin position="332"/>
        <end position="359"/>
    </location>
</feature>
<feature type="compositionally biased region" description="Basic and acidic residues" evidence="5">
    <location>
        <begin position="704"/>
        <end position="718"/>
    </location>
</feature>
<feature type="domain" description="SUN" evidence="7">
    <location>
        <begin position="122"/>
        <end position="300"/>
    </location>
</feature>
<evidence type="ECO:0000256" key="3">
    <source>
        <dbReference type="ARBA" id="ARBA00022989"/>
    </source>
</evidence>
<feature type="compositionally biased region" description="Polar residues" evidence="5">
    <location>
        <begin position="477"/>
        <end position="496"/>
    </location>
</feature>
<feature type="signal peptide" evidence="6">
    <location>
        <begin position="1"/>
        <end position="27"/>
    </location>
</feature>
<name>A0A5C3L4R3_COPMA</name>
<dbReference type="GO" id="GO:0012505">
    <property type="term" value="C:endomembrane system"/>
    <property type="evidence" value="ECO:0007669"/>
    <property type="project" value="UniProtKB-SubCell"/>
</dbReference>
<feature type="region of interest" description="Disordered" evidence="5">
    <location>
        <begin position="683"/>
        <end position="796"/>
    </location>
</feature>
<keyword evidence="2" id="KW-0812">Transmembrane</keyword>
<dbReference type="STRING" id="230819.A0A5C3L4R3"/>
<dbReference type="PANTHER" id="PTHR12953">
    <property type="entry name" value="MEMBRANE PROTEIN CH1 RELATED"/>
    <property type="match status" value="1"/>
</dbReference>
<sequence>MLSFRQLPVTLRLLLVSFLLFPTTTVAETNSSTNDLFRAIALQRPKRPELPICCLKTSSQLETAEDEVLLSFEEWKVKQLELQAQGAAKQQEHDNSSNSGSTPNSGTPNTGEAAQDPPAMNHDALPISQTYEDLVPIHPAETALPHFQVPTTDRFNYANLDCSARVHTAHRSAKSAASILSSKKDRYMLSPCKPPNGGKKFVVVELCDDIRIDTVQLANYEFFSGVFKYFSVSVSKTYTDSESWTHAGTYRAKNVRGVQSFRFPETLRDFYRYIRIDFHSNYGNEYYCPVSLLRVYGLTHLEEWKWDIWMAESRVKQAEALKAKLLAISQPSDEVTASSPTDDIPQTTPASGEQERRGGSIMESLASFSIKAAEISKSLSEDIIHIEPTTPLQATESHVSATSDTASNPTSSSNVHEPHESHVPSEHIPSQTDDTHGHPSTPIPTSIPLPSSISGDNPSSSAPSVTTIPSGEVENGRASSNATSSRRITSQAASQPVITIGSTGTTMASSVVPPPAPLHSTKGGESVYRTIMNKLAALETNYTLYTRYMDQQNGAIRELIKRLGEDIGRLEGVTRAQRTTSQRMLNDWEKQKLQMMIDYGQLVSRVEHLSDEILLEKRLGFTQLCLMLAVLVFMGLTRGSRREPIVVSVPRSMREWSKRHLSFSGDWTSRFRRKSLSHARLGPVPANAKRRSPIKRTSYSSDGVKVEFPKGGEEEWRNRPLQPISVNIAPTSARVKKLSGSRSRTPSLRNTPGGKRMPHSAALPRQPPPGTPTQTRASHLRPQMLQRSSSQGAQLWPAHTSKSAKKWARTAHLHPVKSPAHPHREYDAHPPGTNSLYPSDVFSAPADSFAFPRGTKDRQAKLRLQDQNAENFPNFWDGEDVASDGEWKRRAFSGLSATISKGSDDVEGDNWIDTDSVVESSDLDVDSLPIA</sequence>
<dbReference type="OrthoDB" id="266334at2759"/>
<dbReference type="PANTHER" id="PTHR12953:SF0">
    <property type="entry name" value="SUN DOMAIN-CONTAINING OSSIFICATION FACTOR"/>
    <property type="match status" value="1"/>
</dbReference>
<dbReference type="GO" id="GO:0034975">
    <property type="term" value="P:protein folding in endoplasmic reticulum"/>
    <property type="evidence" value="ECO:0007669"/>
    <property type="project" value="TreeGrafter"/>
</dbReference>
<evidence type="ECO:0000259" key="7">
    <source>
        <dbReference type="PROSITE" id="PS51469"/>
    </source>
</evidence>
<feature type="compositionally biased region" description="Polar residues" evidence="5">
    <location>
        <begin position="332"/>
        <end position="351"/>
    </location>
</feature>
<dbReference type="Pfam" id="PF07738">
    <property type="entry name" value="Sad1_UNC"/>
    <property type="match status" value="1"/>
</dbReference>
<dbReference type="InterPro" id="IPR012919">
    <property type="entry name" value="SUN_dom"/>
</dbReference>
<keyword evidence="4" id="KW-0472">Membrane</keyword>
<dbReference type="Proteomes" id="UP000307440">
    <property type="component" value="Unassembled WGS sequence"/>
</dbReference>
<accession>A0A5C3L4R3</accession>
<feature type="region of interest" description="Disordered" evidence="5">
    <location>
        <begin position="83"/>
        <end position="124"/>
    </location>
</feature>
<feature type="region of interest" description="Disordered" evidence="5">
    <location>
        <begin position="389"/>
        <end position="496"/>
    </location>
</feature>